<dbReference type="InterPro" id="IPR027417">
    <property type="entry name" value="P-loop_NTPase"/>
</dbReference>
<evidence type="ECO:0000256" key="9">
    <source>
        <dbReference type="ARBA" id="ARBA00023065"/>
    </source>
</evidence>
<dbReference type="GO" id="GO:0016887">
    <property type="term" value="F:ATP hydrolysis activity"/>
    <property type="evidence" value="ECO:0007669"/>
    <property type="project" value="InterPro"/>
</dbReference>
<dbReference type="Pfam" id="PF00005">
    <property type="entry name" value="ABC_tran"/>
    <property type="match status" value="1"/>
</dbReference>
<dbReference type="PROSITE" id="PS00211">
    <property type="entry name" value="ABC_TRANSPORTER_1"/>
    <property type="match status" value="1"/>
</dbReference>
<comment type="subcellular location">
    <subcellularLocation>
        <location evidence="1">Cell membrane</location>
        <topology evidence="1">Peripheral membrane protein</topology>
    </subcellularLocation>
</comment>
<keyword evidence="5" id="KW-0410">Iron transport</keyword>
<evidence type="ECO:0000256" key="4">
    <source>
        <dbReference type="ARBA" id="ARBA00022475"/>
    </source>
</evidence>
<evidence type="ECO:0000259" key="11">
    <source>
        <dbReference type="PROSITE" id="PS50893"/>
    </source>
</evidence>
<feature type="domain" description="ABC transporter" evidence="11">
    <location>
        <begin position="3"/>
        <end position="239"/>
    </location>
</feature>
<keyword evidence="6" id="KW-0547">Nucleotide-binding</keyword>
<evidence type="ECO:0000256" key="7">
    <source>
        <dbReference type="ARBA" id="ARBA00022840"/>
    </source>
</evidence>
<evidence type="ECO:0000256" key="5">
    <source>
        <dbReference type="ARBA" id="ARBA00022496"/>
    </source>
</evidence>
<evidence type="ECO:0000256" key="10">
    <source>
        <dbReference type="ARBA" id="ARBA00023136"/>
    </source>
</evidence>
<proteinExistence type="inferred from homology"/>
<keyword evidence="8" id="KW-0408">Iron</keyword>
<dbReference type="RefSeq" id="WP_218044756.1">
    <property type="nucleotide sequence ID" value="NZ_QRDW01000013.1"/>
</dbReference>
<evidence type="ECO:0000256" key="1">
    <source>
        <dbReference type="ARBA" id="ARBA00004202"/>
    </source>
</evidence>
<evidence type="ECO:0000256" key="8">
    <source>
        <dbReference type="ARBA" id="ARBA00023004"/>
    </source>
</evidence>
<evidence type="ECO:0000256" key="2">
    <source>
        <dbReference type="ARBA" id="ARBA00005417"/>
    </source>
</evidence>
<keyword evidence="7 12" id="KW-0067">ATP-binding</keyword>
<organism evidence="12 13">
    <name type="scientific">Aestuariispira insulae</name>
    <dbReference type="NCBI Taxonomy" id="1461337"/>
    <lineage>
        <taxon>Bacteria</taxon>
        <taxon>Pseudomonadati</taxon>
        <taxon>Pseudomonadota</taxon>
        <taxon>Alphaproteobacteria</taxon>
        <taxon>Rhodospirillales</taxon>
        <taxon>Kiloniellaceae</taxon>
        <taxon>Aestuariispira</taxon>
    </lineage>
</organism>
<dbReference type="FunFam" id="3.40.50.300:FF:000134">
    <property type="entry name" value="Iron-enterobactin ABC transporter ATP-binding protein"/>
    <property type="match status" value="1"/>
</dbReference>
<dbReference type="GO" id="GO:0005886">
    <property type="term" value="C:plasma membrane"/>
    <property type="evidence" value="ECO:0007669"/>
    <property type="project" value="UniProtKB-SubCell"/>
</dbReference>
<comment type="caution">
    <text evidence="12">The sequence shown here is derived from an EMBL/GenBank/DDBJ whole genome shotgun (WGS) entry which is preliminary data.</text>
</comment>
<dbReference type="InterPro" id="IPR051535">
    <property type="entry name" value="Siderophore_ABC-ATPase"/>
</dbReference>
<dbReference type="PROSITE" id="PS50893">
    <property type="entry name" value="ABC_TRANSPORTER_2"/>
    <property type="match status" value="1"/>
</dbReference>
<name>A0A3D9H5Y3_9PROT</name>
<dbReference type="AlphaFoldDB" id="A0A3D9H5Y3"/>
<dbReference type="InterPro" id="IPR003439">
    <property type="entry name" value="ABC_transporter-like_ATP-bd"/>
</dbReference>
<evidence type="ECO:0000313" key="12">
    <source>
        <dbReference type="EMBL" id="RED44849.1"/>
    </source>
</evidence>
<comment type="similarity">
    <text evidence="2">Belongs to the ABC transporter superfamily.</text>
</comment>
<dbReference type="PANTHER" id="PTHR42771">
    <property type="entry name" value="IRON(3+)-HYDROXAMATE IMPORT ATP-BINDING PROTEIN FHUC"/>
    <property type="match status" value="1"/>
</dbReference>
<dbReference type="Proteomes" id="UP000256845">
    <property type="component" value="Unassembled WGS sequence"/>
</dbReference>
<keyword evidence="4" id="KW-1003">Cell membrane</keyword>
<dbReference type="InterPro" id="IPR017871">
    <property type="entry name" value="ABC_transporter-like_CS"/>
</dbReference>
<accession>A0A3D9H5Y3</accession>
<dbReference type="EMBL" id="QRDW01000013">
    <property type="protein sequence ID" value="RED44849.1"/>
    <property type="molecule type" value="Genomic_DNA"/>
</dbReference>
<keyword evidence="10" id="KW-0472">Membrane</keyword>
<evidence type="ECO:0000313" key="13">
    <source>
        <dbReference type="Proteomes" id="UP000256845"/>
    </source>
</evidence>
<keyword evidence="13" id="KW-1185">Reference proteome</keyword>
<dbReference type="InterPro" id="IPR003593">
    <property type="entry name" value="AAA+_ATPase"/>
</dbReference>
<dbReference type="GO" id="GO:0005524">
    <property type="term" value="F:ATP binding"/>
    <property type="evidence" value="ECO:0007669"/>
    <property type="project" value="UniProtKB-KW"/>
</dbReference>
<reference evidence="12 13" key="1">
    <citation type="submission" date="2018-07" db="EMBL/GenBank/DDBJ databases">
        <title>Genomic Encyclopedia of Type Strains, Phase III (KMG-III): the genomes of soil and plant-associated and newly described type strains.</title>
        <authorList>
            <person name="Whitman W."/>
        </authorList>
    </citation>
    <scope>NUCLEOTIDE SEQUENCE [LARGE SCALE GENOMIC DNA]</scope>
    <source>
        <strain evidence="12 13">CECT 8488</strain>
    </source>
</reference>
<gene>
    <name evidence="12" type="ORF">DFP90_11354</name>
</gene>
<dbReference type="Gene3D" id="3.40.50.300">
    <property type="entry name" value="P-loop containing nucleotide triphosphate hydrolases"/>
    <property type="match status" value="1"/>
</dbReference>
<evidence type="ECO:0000256" key="6">
    <source>
        <dbReference type="ARBA" id="ARBA00022741"/>
    </source>
</evidence>
<sequence length="270" mass="29206">MTITCDALVAGYGEQKVLKGLSLALSPGAINVLIGPNGCGKSTLLRTAAGLLKPVSGEVQLDNKPIGQWPRRKLARQISFLPQAPVVPENMTVAQLVEQGRFAHRGLLGGMRGEDRDAVDWALEQTGLTAFRARSVAGLSGGERQRVWIAAALAQQTQIVLLDEPTTYLDIGHQLEVLELLQDLSRNRALTVLISLHEISHALMFGDRIFLMENGHLRFEGSPAALAETDLLQTVFAVEGSFRRLDRGVLAFLGERSRGRDAPGVTLAAE</sequence>
<evidence type="ECO:0000256" key="3">
    <source>
        <dbReference type="ARBA" id="ARBA00022448"/>
    </source>
</evidence>
<dbReference type="GO" id="GO:0006826">
    <property type="term" value="P:iron ion transport"/>
    <property type="evidence" value="ECO:0007669"/>
    <property type="project" value="UniProtKB-KW"/>
</dbReference>
<protein>
    <submittedName>
        <fullName evidence="12">Iron complex transport system ATP-binding protein</fullName>
    </submittedName>
</protein>
<keyword evidence="3" id="KW-0813">Transport</keyword>
<keyword evidence="9" id="KW-0406">Ion transport</keyword>
<dbReference type="SMART" id="SM00382">
    <property type="entry name" value="AAA"/>
    <property type="match status" value="1"/>
</dbReference>
<dbReference type="CDD" id="cd03214">
    <property type="entry name" value="ABC_Iron-Siderophores_B12_Hemin"/>
    <property type="match status" value="1"/>
</dbReference>
<dbReference type="SUPFAM" id="SSF52540">
    <property type="entry name" value="P-loop containing nucleoside triphosphate hydrolases"/>
    <property type="match status" value="1"/>
</dbReference>
<dbReference type="PANTHER" id="PTHR42771:SF2">
    <property type="entry name" value="IRON(3+)-HYDROXAMATE IMPORT ATP-BINDING PROTEIN FHUC"/>
    <property type="match status" value="1"/>
</dbReference>